<reference evidence="7" key="1">
    <citation type="submission" date="2019-10" db="EMBL/GenBank/DDBJ databases">
        <authorList>
            <consortium name="DOE Joint Genome Institute"/>
            <person name="Kuo A."/>
            <person name="Miyauchi S."/>
            <person name="Kiss E."/>
            <person name="Drula E."/>
            <person name="Kohler A."/>
            <person name="Sanchez-Garcia M."/>
            <person name="Andreopoulos B."/>
            <person name="Barry K.W."/>
            <person name="Bonito G."/>
            <person name="Buee M."/>
            <person name="Carver A."/>
            <person name="Chen C."/>
            <person name="Cichocki N."/>
            <person name="Clum A."/>
            <person name="Culley D."/>
            <person name="Crous P.W."/>
            <person name="Fauchery L."/>
            <person name="Girlanda M."/>
            <person name="Hayes R."/>
            <person name="Keri Z."/>
            <person name="LaButti K."/>
            <person name="Lipzen A."/>
            <person name="Lombard V."/>
            <person name="Magnuson J."/>
            <person name="Maillard F."/>
            <person name="Morin E."/>
            <person name="Murat C."/>
            <person name="Nolan M."/>
            <person name="Ohm R."/>
            <person name="Pangilinan J."/>
            <person name="Pereira M."/>
            <person name="Perotto S."/>
            <person name="Peter M."/>
            <person name="Riley R."/>
            <person name="Sitrit Y."/>
            <person name="Stielow B."/>
            <person name="Szollosi G."/>
            <person name="Zifcakova L."/>
            <person name="Stursova M."/>
            <person name="Spatafora J.W."/>
            <person name="Tedersoo L."/>
            <person name="Vaario L.-M."/>
            <person name="Yamada A."/>
            <person name="Yan M."/>
            <person name="Wang P."/>
            <person name="Xu J."/>
            <person name="Bruns T."/>
            <person name="Baldrian P."/>
            <person name="Vilgalys R."/>
            <person name="Henrissat B."/>
            <person name="Grigoriev I.V."/>
            <person name="Hibbett D."/>
            <person name="Nagy L.G."/>
            <person name="Martin F.M."/>
        </authorList>
    </citation>
    <scope>NUCLEOTIDE SEQUENCE</scope>
    <source>
        <strain evidence="7">Prilba</strain>
    </source>
</reference>
<comment type="subcellular location">
    <subcellularLocation>
        <location evidence="1 6">Membrane</location>
        <topology evidence="1 6">Multi-pass membrane protein</topology>
    </subcellularLocation>
</comment>
<evidence type="ECO:0000256" key="2">
    <source>
        <dbReference type="ARBA" id="ARBA00009190"/>
    </source>
</evidence>
<dbReference type="AlphaFoldDB" id="A0A9P5N4K1"/>
<dbReference type="GO" id="GO:0015085">
    <property type="term" value="F:calcium ion transmembrane transporter activity"/>
    <property type="evidence" value="ECO:0007669"/>
    <property type="project" value="TreeGrafter"/>
</dbReference>
<dbReference type="InterPro" id="IPR049555">
    <property type="entry name" value="GDT1-like_CS"/>
</dbReference>
<dbReference type="PANTHER" id="PTHR12608">
    <property type="entry name" value="TRANSMEMBRANE PROTEIN HTP-1 RELATED"/>
    <property type="match status" value="1"/>
</dbReference>
<keyword evidence="4 6" id="KW-1133">Transmembrane helix</keyword>
<reference evidence="7" key="2">
    <citation type="journal article" date="2020" name="Nat. Commun.">
        <title>Large-scale genome sequencing of mycorrhizal fungi provides insights into the early evolution of symbiotic traits.</title>
        <authorList>
            <person name="Miyauchi S."/>
            <person name="Kiss E."/>
            <person name="Kuo A."/>
            <person name="Drula E."/>
            <person name="Kohler A."/>
            <person name="Sanchez-Garcia M."/>
            <person name="Morin E."/>
            <person name="Andreopoulos B."/>
            <person name="Barry K.W."/>
            <person name="Bonito G."/>
            <person name="Buee M."/>
            <person name="Carver A."/>
            <person name="Chen C."/>
            <person name="Cichocki N."/>
            <person name="Clum A."/>
            <person name="Culley D."/>
            <person name="Crous P.W."/>
            <person name="Fauchery L."/>
            <person name="Girlanda M."/>
            <person name="Hayes R.D."/>
            <person name="Keri Z."/>
            <person name="LaButti K."/>
            <person name="Lipzen A."/>
            <person name="Lombard V."/>
            <person name="Magnuson J."/>
            <person name="Maillard F."/>
            <person name="Murat C."/>
            <person name="Nolan M."/>
            <person name="Ohm R.A."/>
            <person name="Pangilinan J."/>
            <person name="Pereira M.F."/>
            <person name="Perotto S."/>
            <person name="Peter M."/>
            <person name="Pfister S."/>
            <person name="Riley R."/>
            <person name="Sitrit Y."/>
            <person name="Stielow J.B."/>
            <person name="Szollosi G."/>
            <person name="Zifcakova L."/>
            <person name="Stursova M."/>
            <person name="Spatafora J.W."/>
            <person name="Tedersoo L."/>
            <person name="Vaario L.M."/>
            <person name="Yamada A."/>
            <person name="Yan M."/>
            <person name="Wang P."/>
            <person name="Xu J."/>
            <person name="Bruns T."/>
            <person name="Baldrian P."/>
            <person name="Vilgalys R."/>
            <person name="Dunand C."/>
            <person name="Henrissat B."/>
            <person name="Grigoriev I.V."/>
            <person name="Hibbett D."/>
            <person name="Nagy L.G."/>
            <person name="Martin F.M."/>
        </authorList>
    </citation>
    <scope>NUCLEOTIDE SEQUENCE</scope>
    <source>
        <strain evidence="7">Prilba</strain>
    </source>
</reference>
<dbReference type="GO" id="GO:0005384">
    <property type="term" value="F:manganese ion transmembrane transporter activity"/>
    <property type="evidence" value="ECO:0007669"/>
    <property type="project" value="TreeGrafter"/>
</dbReference>
<evidence type="ECO:0000313" key="8">
    <source>
        <dbReference type="Proteomes" id="UP000759537"/>
    </source>
</evidence>
<dbReference type="PANTHER" id="PTHR12608:SF1">
    <property type="entry name" value="TRANSMEMBRANE PROTEIN 165"/>
    <property type="match status" value="1"/>
</dbReference>
<gene>
    <name evidence="7" type="ORF">DFH94DRAFT_791353</name>
</gene>
<dbReference type="GO" id="GO:0000329">
    <property type="term" value="C:fungal-type vacuole membrane"/>
    <property type="evidence" value="ECO:0007669"/>
    <property type="project" value="TreeGrafter"/>
</dbReference>
<dbReference type="GO" id="GO:0032472">
    <property type="term" value="P:Golgi calcium ion transport"/>
    <property type="evidence" value="ECO:0007669"/>
    <property type="project" value="TreeGrafter"/>
</dbReference>
<evidence type="ECO:0000256" key="6">
    <source>
        <dbReference type="RuleBase" id="RU365102"/>
    </source>
</evidence>
<evidence type="ECO:0000313" key="7">
    <source>
        <dbReference type="EMBL" id="KAF8485905.1"/>
    </source>
</evidence>
<feature type="transmembrane region" description="Helical" evidence="6">
    <location>
        <begin position="251"/>
        <end position="269"/>
    </location>
</feature>
<evidence type="ECO:0000256" key="3">
    <source>
        <dbReference type="ARBA" id="ARBA00022692"/>
    </source>
</evidence>
<dbReference type="GO" id="GO:0032468">
    <property type="term" value="P:Golgi calcium ion homeostasis"/>
    <property type="evidence" value="ECO:0007669"/>
    <property type="project" value="TreeGrafter"/>
</dbReference>
<keyword evidence="5 6" id="KW-0472">Membrane</keyword>
<dbReference type="InterPro" id="IPR001727">
    <property type="entry name" value="GDT1-like"/>
</dbReference>
<comment type="similarity">
    <text evidence="2 6">Belongs to the GDT1 family.</text>
</comment>
<dbReference type="Pfam" id="PF01169">
    <property type="entry name" value="GDT1"/>
    <property type="match status" value="2"/>
</dbReference>
<feature type="transmembrane region" description="Helical" evidence="6">
    <location>
        <begin position="218"/>
        <end position="239"/>
    </location>
</feature>
<feature type="transmembrane region" description="Helical" evidence="6">
    <location>
        <begin position="81"/>
        <end position="99"/>
    </location>
</feature>
<evidence type="ECO:0000256" key="4">
    <source>
        <dbReference type="ARBA" id="ARBA00022989"/>
    </source>
</evidence>
<feature type="transmembrane region" description="Helical" evidence="6">
    <location>
        <begin position="20"/>
        <end position="42"/>
    </location>
</feature>
<name>A0A9P5N4K1_9AGAM</name>
<dbReference type="EMBL" id="WHVB01000002">
    <property type="protein sequence ID" value="KAF8485905.1"/>
    <property type="molecule type" value="Genomic_DNA"/>
</dbReference>
<accession>A0A9P5N4K1</accession>
<dbReference type="GO" id="GO:0005794">
    <property type="term" value="C:Golgi apparatus"/>
    <property type="evidence" value="ECO:0007669"/>
    <property type="project" value="TreeGrafter"/>
</dbReference>
<proteinExistence type="inferred from homology"/>
<keyword evidence="8" id="KW-1185">Reference proteome</keyword>
<dbReference type="OrthoDB" id="442680at2759"/>
<dbReference type="Proteomes" id="UP000759537">
    <property type="component" value="Unassembled WGS sequence"/>
</dbReference>
<protein>
    <recommendedName>
        <fullName evidence="6">GDT1 family protein</fullName>
    </recommendedName>
</protein>
<keyword evidence="3 6" id="KW-0812">Transmembrane</keyword>
<evidence type="ECO:0000256" key="5">
    <source>
        <dbReference type="ARBA" id="ARBA00023136"/>
    </source>
</evidence>
<comment type="caution">
    <text evidence="7">The sequence shown here is derived from an EMBL/GenBank/DDBJ whole genome shotgun (WGS) entry which is preliminary data.</text>
</comment>
<feature type="transmembrane region" description="Helical" evidence="6">
    <location>
        <begin position="180"/>
        <end position="198"/>
    </location>
</feature>
<organism evidence="7 8">
    <name type="scientific">Russula ochroleuca</name>
    <dbReference type="NCBI Taxonomy" id="152965"/>
    <lineage>
        <taxon>Eukaryota</taxon>
        <taxon>Fungi</taxon>
        <taxon>Dikarya</taxon>
        <taxon>Basidiomycota</taxon>
        <taxon>Agaricomycotina</taxon>
        <taxon>Agaricomycetes</taxon>
        <taxon>Russulales</taxon>
        <taxon>Russulaceae</taxon>
        <taxon>Russula</taxon>
    </lineage>
</organism>
<feature type="transmembrane region" description="Helical" evidence="6">
    <location>
        <begin position="49"/>
        <end position="69"/>
    </location>
</feature>
<sequence>MSATDGSPPPETEGSVHGFVQAFAMIIVSEIGDKTFLIAAILAMRHPRIVVFAGALGSLIVMSILSAAMGHILPTLIPKRWTLLAAGVLFLVFGAKLFVEGKNMPGGNEKVLEEMREAEEEINEDVAEHDGTGRVAANGDVIPLEEIEAGGGAPVADGDAGERPKSASVLKGMLDGTRNLCSFLLGPVFVQVFVLTFLGEWGDRSQIATIMLAAAHNVYIVALGTIIGHTFCTALAVIAGRYVSTKISAKHVTLGGAVLFLCFGLIYLYEAGQAADFDPQDHIPRG</sequence>
<evidence type="ECO:0000256" key="1">
    <source>
        <dbReference type="ARBA" id="ARBA00004141"/>
    </source>
</evidence>
<dbReference type="PROSITE" id="PS01214">
    <property type="entry name" value="UPF0016"/>
    <property type="match status" value="1"/>
</dbReference>